<dbReference type="Gene3D" id="1.10.1740.10">
    <property type="match status" value="1"/>
</dbReference>
<dbReference type="GO" id="GO:0003677">
    <property type="term" value="F:DNA binding"/>
    <property type="evidence" value="ECO:0007669"/>
    <property type="project" value="UniProtKB-KW"/>
</dbReference>
<dbReference type="Gene3D" id="1.10.10.10">
    <property type="entry name" value="Winged helix-like DNA-binding domain superfamily/Winged helix DNA-binding domain"/>
    <property type="match status" value="1"/>
</dbReference>
<dbReference type="CDD" id="cd06171">
    <property type="entry name" value="Sigma70_r4"/>
    <property type="match status" value="1"/>
</dbReference>
<dbReference type="SUPFAM" id="SSF88659">
    <property type="entry name" value="Sigma3 and sigma4 domains of RNA polymerase sigma factors"/>
    <property type="match status" value="1"/>
</dbReference>
<accession>K1XHG5</accession>
<keyword evidence="2" id="KW-0805">Transcription regulation</keyword>
<evidence type="ECO:0000256" key="5">
    <source>
        <dbReference type="ARBA" id="ARBA00023163"/>
    </source>
</evidence>
<proteinExistence type="inferred from homology"/>
<evidence type="ECO:0000256" key="3">
    <source>
        <dbReference type="ARBA" id="ARBA00023082"/>
    </source>
</evidence>
<keyword evidence="3" id="KW-0731">Sigma factor</keyword>
<organism evidence="8">
    <name type="scientific">uncultured bacterium</name>
    <name type="common">gcode 4</name>
    <dbReference type="NCBI Taxonomy" id="1234023"/>
    <lineage>
        <taxon>Bacteria</taxon>
        <taxon>environmental samples</taxon>
    </lineage>
</organism>
<evidence type="ECO:0000259" key="7">
    <source>
        <dbReference type="Pfam" id="PF08281"/>
    </source>
</evidence>
<dbReference type="InterPro" id="IPR013325">
    <property type="entry name" value="RNA_pol_sigma_r2"/>
</dbReference>
<name>K1XHG5_9BACT</name>
<dbReference type="AlphaFoldDB" id="K1XHG5"/>
<feature type="domain" description="RNA polymerase sigma factor 70 region 4 type 2" evidence="7">
    <location>
        <begin position="130"/>
        <end position="182"/>
    </location>
</feature>
<dbReference type="PANTHER" id="PTHR43133">
    <property type="entry name" value="RNA POLYMERASE ECF-TYPE SIGMA FACTO"/>
    <property type="match status" value="1"/>
</dbReference>
<dbReference type="InterPro" id="IPR013249">
    <property type="entry name" value="RNA_pol_sigma70_r4_t2"/>
</dbReference>
<dbReference type="InterPro" id="IPR014284">
    <property type="entry name" value="RNA_pol_sigma-70_dom"/>
</dbReference>
<evidence type="ECO:0000256" key="4">
    <source>
        <dbReference type="ARBA" id="ARBA00023125"/>
    </source>
</evidence>
<dbReference type="Pfam" id="PF04542">
    <property type="entry name" value="Sigma70_r2"/>
    <property type="match status" value="1"/>
</dbReference>
<dbReference type="InterPro" id="IPR013324">
    <property type="entry name" value="RNA_pol_sigma_r3/r4-like"/>
</dbReference>
<dbReference type="GO" id="GO:0016987">
    <property type="term" value="F:sigma factor activity"/>
    <property type="evidence" value="ECO:0007669"/>
    <property type="project" value="UniProtKB-KW"/>
</dbReference>
<evidence type="ECO:0000256" key="1">
    <source>
        <dbReference type="ARBA" id="ARBA00010641"/>
    </source>
</evidence>
<reference evidence="8" key="1">
    <citation type="journal article" date="2012" name="Science">
        <title>Fermentation, hydrogen, and sulfur metabolism in multiple uncultivated bacterial phyla.</title>
        <authorList>
            <person name="Wrighton K.C."/>
            <person name="Thomas B.C."/>
            <person name="Sharon I."/>
            <person name="Miller C.S."/>
            <person name="Castelle C.J."/>
            <person name="VerBerkmoes N.C."/>
            <person name="Wilkins M.J."/>
            <person name="Hettich R.L."/>
            <person name="Lipton M.S."/>
            <person name="Williams K.H."/>
            <person name="Long P.E."/>
            <person name="Banfield J.F."/>
        </authorList>
    </citation>
    <scope>NUCLEOTIDE SEQUENCE [LARGE SCALE GENOMIC DNA]</scope>
</reference>
<keyword evidence="5" id="KW-0804">Transcription</keyword>
<protein>
    <submittedName>
        <fullName evidence="8">RNA polymerase sigma factor RpoE</fullName>
    </submittedName>
</protein>
<sequence>MASLVAFDTEHIKKLKQQDQNAFNQFYLQTVDMFFRYINANYFIDKHDAEDIISDFYVKFWEGVRSYKEDWSFTAYFRTIFKNTIKDFFKKNSDTPFTELQTNEDGEAFEDTLMDDVDVTKLLENDFKFEQIEKAMKRLDDISKEIIYFKFIEEKTNEEIASITGASNDVVRQRLSRAIKQLKNELTTNS</sequence>
<comment type="caution">
    <text evidence="8">The sequence shown here is derived from an EMBL/GenBank/DDBJ whole genome shotgun (WGS) entry which is preliminary data.</text>
</comment>
<dbReference type="NCBIfam" id="TIGR02937">
    <property type="entry name" value="sigma70-ECF"/>
    <property type="match status" value="1"/>
</dbReference>
<dbReference type="InterPro" id="IPR036388">
    <property type="entry name" value="WH-like_DNA-bd_sf"/>
</dbReference>
<feature type="domain" description="RNA polymerase sigma-70 region 2" evidence="6">
    <location>
        <begin position="40"/>
        <end position="93"/>
    </location>
</feature>
<dbReference type="GO" id="GO:0006352">
    <property type="term" value="P:DNA-templated transcription initiation"/>
    <property type="evidence" value="ECO:0007669"/>
    <property type="project" value="InterPro"/>
</dbReference>
<dbReference type="InterPro" id="IPR007627">
    <property type="entry name" value="RNA_pol_sigma70_r2"/>
</dbReference>
<dbReference type="SUPFAM" id="SSF88946">
    <property type="entry name" value="Sigma2 domain of RNA polymerase sigma factors"/>
    <property type="match status" value="1"/>
</dbReference>
<evidence type="ECO:0000256" key="2">
    <source>
        <dbReference type="ARBA" id="ARBA00023015"/>
    </source>
</evidence>
<evidence type="ECO:0000313" key="8">
    <source>
        <dbReference type="EMBL" id="EKD24671.1"/>
    </source>
</evidence>
<dbReference type="InterPro" id="IPR039425">
    <property type="entry name" value="RNA_pol_sigma-70-like"/>
</dbReference>
<dbReference type="PANTHER" id="PTHR43133:SF8">
    <property type="entry name" value="RNA POLYMERASE SIGMA FACTOR HI_1459-RELATED"/>
    <property type="match status" value="1"/>
</dbReference>
<dbReference type="Pfam" id="PF08281">
    <property type="entry name" value="Sigma70_r4_2"/>
    <property type="match status" value="1"/>
</dbReference>
<keyword evidence="4" id="KW-0238">DNA-binding</keyword>
<gene>
    <name evidence="8" type="ORF">ACD_80C00174G0021</name>
</gene>
<dbReference type="EMBL" id="AMFJ01036181">
    <property type="protein sequence ID" value="EKD24671.1"/>
    <property type="molecule type" value="Genomic_DNA"/>
</dbReference>
<evidence type="ECO:0000259" key="6">
    <source>
        <dbReference type="Pfam" id="PF04542"/>
    </source>
</evidence>
<comment type="similarity">
    <text evidence="1">Belongs to the sigma-70 factor family. ECF subfamily.</text>
</comment>